<evidence type="ECO:0000313" key="9">
    <source>
        <dbReference type="EMBL" id="REA59722.1"/>
    </source>
</evidence>
<reference evidence="9 10" key="1">
    <citation type="submission" date="2018-07" db="EMBL/GenBank/DDBJ databases">
        <title>Dyadobacter roseus sp. nov., isolated from rose rhizosphere soil.</title>
        <authorList>
            <person name="Chen L."/>
        </authorList>
    </citation>
    <scope>NUCLEOTIDE SEQUENCE [LARGE SCALE GENOMIC DNA]</scope>
    <source>
        <strain evidence="9 10">RS19</strain>
    </source>
</reference>
<sequence length="802" mass="90156">MIKNYFKIAWRNLMRNRLYALLNIAGLSIGLACALIVFWFIRFQTTHDHFHKNIDRIYQVTTEFHFDGVGYSRGVPTPMWKAIRTEMPSYTSTMCIESYDPFLSIFDNNGKPVKKFKEEGPVLAYVHPEYFSIFDVNWRVGNPEKSLGKPNTVVISEAMAAKYFGNENPIGKVLKLSNQLDLEVTGIVDNPADNTDLPYELFVSFSTLTANPKYQYGGSGLEHWGGVNSSTYCFVLLPEKVKLSTANKQMAALNKKYHGSDHKSYVHNLIPYKDMHHSIPYYGAMPMKWIWIMSAIGIFLIVTACFNFINMATAQALRRSKEVGVRKAVGGTKGQVFIQFLLETALITFTAMTVGFILASFILPHITEWLDRPGSWPKTVIWSDPLLWTFLASLFVIVVLLAGTYPGTILAGFRPVLALKGNVTTRNIGGISLRRGLIVFQFVLIQLLVICTLVVNNQVDFMLSSSVGYETKGIASIQIPTPDKINQSTFRQRLLEIPGISEVSFCMFLPTTTSNNTSNVKFDTRQKDEIWSINTKTADNNYVKTFGLTLLAGQNIPLSDTVRGYMVNEKVVEKLGYRDPNEVIGKNLKIWDVSAPITGVLKNWNNTSFQNGIDPIAIFTNNNSNYRCAIQLKSTNLHATMKRVEQLWSEYFPDYLYEQTFMDEQIAKSYELENLMLKLIRVFSLISIFIGCLGLYGLVKFMASQKTKEIGVRKVLGASLGSILGIFGKEIALLIVIAFALAAPLGWYVMHAWLQDYEYRIPIGADIMTIAILITFIVAAVTAGYESLKAALTDPVKSLRSE</sequence>
<protein>
    <recommendedName>
        <fullName evidence="11">ABC transporter permease</fullName>
    </recommendedName>
</protein>
<dbReference type="Pfam" id="PF02687">
    <property type="entry name" value="FtsX"/>
    <property type="match status" value="2"/>
</dbReference>
<feature type="domain" description="ABC3 transporter permease C-terminal" evidence="7">
    <location>
        <begin position="295"/>
        <end position="402"/>
    </location>
</feature>
<keyword evidence="4 6" id="KW-1133">Transmembrane helix</keyword>
<feature type="transmembrane region" description="Helical" evidence="6">
    <location>
        <begin position="679"/>
        <end position="699"/>
    </location>
</feature>
<feature type="transmembrane region" description="Helical" evidence="6">
    <location>
        <begin position="340"/>
        <end position="366"/>
    </location>
</feature>
<feature type="transmembrane region" description="Helical" evidence="6">
    <location>
        <begin position="289"/>
        <end position="309"/>
    </location>
</feature>
<feature type="transmembrane region" description="Helical" evidence="6">
    <location>
        <begin position="20"/>
        <end position="41"/>
    </location>
</feature>
<dbReference type="OrthoDB" id="5933722at2"/>
<dbReference type="InterPro" id="IPR050250">
    <property type="entry name" value="Macrolide_Exporter_MacB"/>
</dbReference>
<feature type="transmembrane region" description="Helical" evidence="6">
    <location>
        <begin position="720"/>
        <end position="743"/>
    </location>
</feature>
<dbReference type="PROSITE" id="PS51257">
    <property type="entry name" value="PROKAR_LIPOPROTEIN"/>
    <property type="match status" value="1"/>
</dbReference>
<dbReference type="AlphaFoldDB" id="A0A3D8Y9W6"/>
<evidence type="ECO:0000256" key="6">
    <source>
        <dbReference type="SAM" id="Phobius"/>
    </source>
</evidence>
<evidence type="ECO:0000313" key="10">
    <source>
        <dbReference type="Proteomes" id="UP000256373"/>
    </source>
</evidence>
<dbReference type="PANTHER" id="PTHR30572">
    <property type="entry name" value="MEMBRANE COMPONENT OF TRANSPORTER-RELATED"/>
    <property type="match status" value="1"/>
</dbReference>
<evidence type="ECO:0000259" key="7">
    <source>
        <dbReference type="Pfam" id="PF02687"/>
    </source>
</evidence>
<feature type="transmembrane region" description="Helical" evidence="6">
    <location>
        <begin position="763"/>
        <end position="785"/>
    </location>
</feature>
<evidence type="ECO:0000256" key="1">
    <source>
        <dbReference type="ARBA" id="ARBA00004651"/>
    </source>
</evidence>
<comment type="subcellular location">
    <subcellularLocation>
        <location evidence="1">Cell membrane</location>
        <topology evidence="1">Multi-pass membrane protein</topology>
    </subcellularLocation>
</comment>
<proteinExistence type="predicted"/>
<evidence type="ECO:0000256" key="5">
    <source>
        <dbReference type="ARBA" id="ARBA00023136"/>
    </source>
</evidence>
<dbReference type="Pfam" id="PF12704">
    <property type="entry name" value="MacB_PCD"/>
    <property type="match status" value="1"/>
</dbReference>
<comment type="caution">
    <text evidence="9">The sequence shown here is derived from an EMBL/GenBank/DDBJ whole genome shotgun (WGS) entry which is preliminary data.</text>
</comment>
<dbReference type="GO" id="GO:0005886">
    <property type="term" value="C:plasma membrane"/>
    <property type="evidence" value="ECO:0007669"/>
    <property type="project" value="UniProtKB-SubCell"/>
</dbReference>
<gene>
    <name evidence="9" type="ORF">DSL64_17120</name>
</gene>
<feature type="domain" description="ABC3 transporter permease C-terminal" evidence="7">
    <location>
        <begin position="682"/>
        <end position="781"/>
    </location>
</feature>
<dbReference type="EMBL" id="QNUL01000014">
    <property type="protein sequence ID" value="REA59722.1"/>
    <property type="molecule type" value="Genomic_DNA"/>
</dbReference>
<evidence type="ECO:0000256" key="2">
    <source>
        <dbReference type="ARBA" id="ARBA00022475"/>
    </source>
</evidence>
<evidence type="ECO:0000256" key="3">
    <source>
        <dbReference type="ARBA" id="ARBA00022692"/>
    </source>
</evidence>
<keyword evidence="3 6" id="KW-0812">Transmembrane</keyword>
<dbReference type="GO" id="GO:0022857">
    <property type="term" value="F:transmembrane transporter activity"/>
    <property type="evidence" value="ECO:0007669"/>
    <property type="project" value="TreeGrafter"/>
</dbReference>
<dbReference type="PANTHER" id="PTHR30572:SF18">
    <property type="entry name" value="ABC-TYPE MACROLIDE FAMILY EXPORT SYSTEM PERMEASE COMPONENT 2"/>
    <property type="match status" value="1"/>
</dbReference>
<evidence type="ECO:0000256" key="4">
    <source>
        <dbReference type="ARBA" id="ARBA00022989"/>
    </source>
</evidence>
<keyword evidence="10" id="KW-1185">Reference proteome</keyword>
<dbReference type="InterPro" id="IPR003838">
    <property type="entry name" value="ABC3_permease_C"/>
</dbReference>
<accession>A0A3D8Y9W6</accession>
<feature type="transmembrane region" description="Helical" evidence="6">
    <location>
        <begin position="436"/>
        <end position="455"/>
    </location>
</feature>
<evidence type="ECO:0008006" key="11">
    <source>
        <dbReference type="Google" id="ProtNLM"/>
    </source>
</evidence>
<dbReference type="InterPro" id="IPR025857">
    <property type="entry name" value="MacB_PCD"/>
</dbReference>
<dbReference type="Proteomes" id="UP000256373">
    <property type="component" value="Unassembled WGS sequence"/>
</dbReference>
<evidence type="ECO:0000259" key="8">
    <source>
        <dbReference type="Pfam" id="PF12704"/>
    </source>
</evidence>
<keyword evidence="5 6" id="KW-0472">Membrane</keyword>
<dbReference type="RefSeq" id="WP_115832138.1">
    <property type="nucleotide sequence ID" value="NZ_QNUL01000014.1"/>
</dbReference>
<feature type="domain" description="MacB-like periplasmic core" evidence="8">
    <location>
        <begin position="21"/>
        <end position="252"/>
    </location>
</feature>
<keyword evidence="2" id="KW-1003">Cell membrane</keyword>
<organism evidence="9 10">
    <name type="scientific">Dyadobacter luteus</name>
    <dbReference type="NCBI Taxonomy" id="2259619"/>
    <lineage>
        <taxon>Bacteria</taxon>
        <taxon>Pseudomonadati</taxon>
        <taxon>Bacteroidota</taxon>
        <taxon>Cytophagia</taxon>
        <taxon>Cytophagales</taxon>
        <taxon>Spirosomataceae</taxon>
        <taxon>Dyadobacter</taxon>
    </lineage>
</organism>
<feature type="transmembrane region" description="Helical" evidence="6">
    <location>
        <begin position="386"/>
        <end position="405"/>
    </location>
</feature>
<name>A0A3D8Y9W6_9BACT</name>